<feature type="region of interest" description="Disordered" evidence="5">
    <location>
        <begin position="30"/>
        <end position="52"/>
    </location>
</feature>
<comment type="caution">
    <text evidence="8">The sequence shown here is derived from an EMBL/GenBank/DDBJ whole genome shotgun (WGS) entry which is preliminary data.</text>
</comment>
<dbReference type="InterPro" id="IPR050492">
    <property type="entry name" value="Bact_metal-bind_prot9"/>
</dbReference>
<feature type="compositionally biased region" description="Low complexity" evidence="5">
    <location>
        <begin position="333"/>
        <end position="347"/>
    </location>
</feature>
<keyword evidence="4 6" id="KW-0732">Signal</keyword>
<evidence type="ECO:0000256" key="2">
    <source>
        <dbReference type="ARBA" id="ARBA00022448"/>
    </source>
</evidence>
<reference evidence="9 10" key="1">
    <citation type="journal article" date="2019" name="Syst. Appl. Microbiol.">
        <title>Characterization of Bifidobacterium species in feaces of the Egyptian fruit bat: Description of B. vespertilionis sp. nov. and B. rousetti sp. nov.</title>
        <authorList>
            <person name="Modesto M."/>
            <person name="Satti M."/>
            <person name="Watanabe K."/>
            <person name="Puglisi E."/>
            <person name="Morelli L."/>
            <person name="Huang C.-H."/>
            <person name="Liou J.-S."/>
            <person name="Miyashita M."/>
            <person name="Tamura T."/>
            <person name="Saito S."/>
            <person name="Mori K."/>
            <person name="Huang L."/>
            <person name="Sciavilla P."/>
            <person name="Sandri C."/>
            <person name="Spiezio C."/>
            <person name="Vitali F."/>
            <person name="Cavalieri D."/>
            <person name="Perpetuini G."/>
            <person name="Tofalo R."/>
            <person name="Bonetti A."/>
            <person name="Arita M."/>
            <person name="Mattarelli P."/>
        </authorList>
    </citation>
    <scope>NUCLEOTIDE SEQUENCE [LARGE SCALE GENOMIC DNA]</scope>
    <source>
        <strain evidence="7 10">RST16</strain>
        <strain evidence="8 9">RST8</strain>
    </source>
</reference>
<dbReference type="Gene3D" id="3.40.50.1980">
    <property type="entry name" value="Nitrogenase molybdenum iron protein domain"/>
    <property type="match status" value="1"/>
</dbReference>
<dbReference type="PROSITE" id="PS51257">
    <property type="entry name" value="PROKAR_LIPOPROTEIN"/>
    <property type="match status" value="1"/>
</dbReference>
<comment type="subcellular location">
    <subcellularLocation>
        <location evidence="1">Cell envelope</location>
    </subcellularLocation>
</comment>
<accession>A0A5J5E6X2</accession>
<dbReference type="RefSeq" id="WP_150353037.1">
    <property type="nucleotide sequence ID" value="NZ_RZNZ01000003.1"/>
</dbReference>
<sequence length="347" mass="36184">MKTALRRIGRHAAALAGIIALGLVAGCGTGGSTASPTTEPSTSSAGETSASSEPISVVASINQWGSLAKQIGGDYVDVTSILSSSNVEAHDFEAQGSDIAKLSKAQVVVANGAGYDAWATKSVTKQTALVTAAGNVGAADGDNPHLWFSKDARNAVAQDLADTFSKLRPDHRDYFDEQLSKWQTQEKALETAMGDFSTAHKGATYAATESVAYYLLADLGMKDVTPKGFAQAAANGSEPAPSDLTEMQKVLESQEASLLVNNPQESSDATNMITGVAHKSDVAVVDVTEQMPEDYATLTDWITALVKTFDETMDQVEQTKGTQDTPPDPGPRSSATASESPSSSSAQ</sequence>
<organism evidence="8 9">
    <name type="scientific">Bifidobacterium vespertilionis</name>
    <dbReference type="NCBI Taxonomy" id="2562524"/>
    <lineage>
        <taxon>Bacteria</taxon>
        <taxon>Bacillati</taxon>
        <taxon>Actinomycetota</taxon>
        <taxon>Actinomycetes</taxon>
        <taxon>Bifidobacteriales</taxon>
        <taxon>Bifidobacteriaceae</taxon>
        <taxon>Bifidobacterium</taxon>
    </lineage>
</organism>
<dbReference type="Proteomes" id="UP000374630">
    <property type="component" value="Unassembled WGS sequence"/>
</dbReference>
<evidence type="ECO:0000313" key="10">
    <source>
        <dbReference type="Proteomes" id="UP000374630"/>
    </source>
</evidence>
<dbReference type="InterPro" id="IPR006127">
    <property type="entry name" value="ZnuA-like"/>
</dbReference>
<keyword evidence="2" id="KW-0813">Transport</keyword>
<dbReference type="GO" id="GO:0046872">
    <property type="term" value="F:metal ion binding"/>
    <property type="evidence" value="ECO:0007669"/>
    <property type="project" value="UniProtKB-KW"/>
</dbReference>
<evidence type="ECO:0000313" key="9">
    <source>
        <dbReference type="Proteomes" id="UP000345527"/>
    </source>
</evidence>
<evidence type="ECO:0000313" key="8">
    <source>
        <dbReference type="EMBL" id="KAA8824714.1"/>
    </source>
</evidence>
<keyword evidence="3" id="KW-0479">Metal-binding</keyword>
<dbReference type="AlphaFoldDB" id="A0A5J5E6X2"/>
<dbReference type="GO" id="GO:0030313">
    <property type="term" value="C:cell envelope"/>
    <property type="evidence" value="ECO:0007669"/>
    <property type="project" value="UniProtKB-SubCell"/>
</dbReference>
<evidence type="ECO:0000256" key="5">
    <source>
        <dbReference type="SAM" id="MobiDB-lite"/>
    </source>
</evidence>
<feature type="compositionally biased region" description="Low complexity" evidence="5">
    <location>
        <begin position="32"/>
        <end position="52"/>
    </location>
</feature>
<evidence type="ECO:0000256" key="3">
    <source>
        <dbReference type="ARBA" id="ARBA00022723"/>
    </source>
</evidence>
<dbReference type="EMBL" id="RZOA01000001">
    <property type="protein sequence ID" value="KAA8824714.1"/>
    <property type="molecule type" value="Genomic_DNA"/>
</dbReference>
<dbReference type="Proteomes" id="UP000345527">
    <property type="component" value="Unassembled WGS sequence"/>
</dbReference>
<dbReference type="PANTHER" id="PTHR42953">
    <property type="entry name" value="HIGH-AFFINITY ZINC UPTAKE SYSTEM PROTEIN ZNUA-RELATED"/>
    <property type="match status" value="1"/>
</dbReference>
<feature type="region of interest" description="Disordered" evidence="5">
    <location>
        <begin position="313"/>
        <end position="347"/>
    </location>
</feature>
<dbReference type="EMBL" id="RZNZ01000003">
    <property type="protein sequence ID" value="KAA8821634.1"/>
    <property type="molecule type" value="Genomic_DNA"/>
</dbReference>
<dbReference type="GO" id="GO:0030001">
    <property type="term" value="P:metal ion transport"/>
    <property type="evidence" value="ECO:0007669"/>
    <property type="project" value="InterPro"/>
</dbReference>
<feature type="compositionally biased region" description="Polar residues" evidence="5">
    <location>
        <begin position="315"/>
        <end position="325"/>
    </location>
</feature>
<keyword evidence="10" id="KW-1185">Reference proteome</keyword>
<gene>
    <name evidence="8" type="ORF">EM848_00430</name>
    <name evidence="7" type="ORF">EMO90_03135</name>
</gene>
<dbReference type="PANTHER" id="PTHR42953:SF1">
    <property type="entry name" value="METAL-BINDING PROTEIN HI_0362-RELATED"/>
    <property type="match status" value="1"/>
</dbReference>
<dbReference type="OrthoDB" id="5296019at2"/>
<protein>
    <submittedName>
        <fullName evidence="8">ABC transporter substrate-binding protein</fullName>
    </submittedName>
</protein>
<dbReference type="Pfam" id="PF01297">
    <property type="entry name" value="ZnuA"/>
    <property type="match status" value="1"/>
</dbReference>
<feature type="signal peptide" evidence="6">
    <location>
        <begin position="1"/>
        <end position="25"/>
    </location>
</feature>
<evidence type="ECO:0000256" key="6">
    <source>
        <dbReference type="SAM" id="SignalP"/>
    </source>
</evidence>
<evidence type="ECO:0000313" key="7">
    <source>
        <dbReference type="EMBL" id="KAA8821634.1"/>
    </source>
</evidence>
<feature type="chain" id="PRO_5039123112" evidence="6">
    <location>
        <begin position="26"/>
        <end position="347"/>
    </location>
</feature>
<proteinExistence type="predicted"/>
<name>A0A5J5E6X2_9BIFI</name>
<evidence type="ECO:0000256" key="4">
    <source>
        <dbReference type="ARBA" id="ARBA00022729"/>
    </source>
</evidence>
<dbReference type="SUPFAM" id="SSF53807">
    <property type="entry name" value="Helical backbone' metal receptor"/>
    <property type="match status" value="1"/>
</dbReference>
<evidence type="ECO:0000256" key="1">
    <source>
        <dbReference type="ARBA" id="ARBA00004196"/>
    </source>
</evidence>